<proteinExistence type="predicted"/>
<keyword evidence="2" id="KW-0812">Transmembrane</keyword>
<feature type="non-terminal residue" evidence="3">
    <location>
        <position position="1"/>
    </location>
</feature>
<dbReference type="EMBL" id="BARS01009599">
    <property type="protein sequence ID" value="GAF76916.1"/>
    <property type="molecule type" value="Genomic_DNA"/>
</dbReference>
<accession>X0SP59</accession>
<sequence length="215" mass="23503">LLGLVGNIPWAGELIMGIFMVLALIAGALIALVSIGTVVGFNLMFPAVAYDGSDCFDAISRAYSYVNAKPWRMIFYTVTAAVYGAICYVFVRFFAFLMLWITHRSLQLGISNKKLAAIWSGPSFANLVDSPDLAAANWSQTVAAVIVYLLLLAVVVLVASFILSFYFSANTIIYSLMRNRVDNTALEDVYTPLEEVKTEPTTIESKTEEAEPESG</sequence>
<feature type="region of interest" description="Disordered" evidence="1">
    <location>
        <begin position="196"/>
        <end position="215"/>
    </location>
</feature>
<evidence type="ECO:0000256" key="2">
    <source>
        <dbReference type="SAM" id="Phobius"/>
    </source>
</evidence>
<comment type="caution">
    <text evidence="3">The sequence shown here is derived from an EMBL/GenBank/DDBJ whole genome shotgun (WGS) entry which is preliminary data.</text>
</comment>
<keyword evidence="2" id="KW-1133">Transmembrane helix</keyword>
<keyword evidence="2" id="KW-0472">Membrane</keyword>
<dbReference type="AlphaFoldDB" id="X0SP59"/>
<evidence type="ECO:0000256" key="1">
    <source>
        <dbReference type="SAM" id="MobiDB-lite"/>
    </source>
</evidence>
<gene>
    <name evidence="3" type="ORF">S01H1_18017</name>
</gene>
<feature type="transmembrane region" description="Helical" evidence="2">
    <location>
        <begin position="145"/>
        <end position="169"/>
    </location>
</feature>
<protein>
    <submittedName>
        <fullName evidence="3">Uncharacterized protein</fullName>
    </submittedName>
</protein>
<feature type="transmembrane region" description="Helical" evidence="2">
    <location>
        <begin position="74"/>
        <end position="101"/>
    </location>
</feature>
<feature type="transmembrane region" description="Helical" evidence="2">
    <location>
        <begin position="14"/>
        <end position="41"/>
    </location>
</feature>
<organism evidence="3">
    <name type="scientific">marine sediment metagenome</name>
    <dbReference type="NCBI Taxonomy" id="412755"/>
    <lineage>
        <taxon>unclassified sequences</taxon>
        <taxon>metagenomes</taxon>
        <taxon>ecological metagenomes</taxon>
    </lineage>
</organism>
<evidence type="ECO:0000313" key="3">
    <source>
        <dbReference type="EMBL" id="GAF76916.1"/>
    </source>
</evidence>
<name>X0SP59_9ZZZZ</name>
<reference evidence="3" key="1">
    <citation type="journal article" date="2014" name="Front. Microbiol.">
        <title>High frequency of phylogenetically diverse reductive dehalogenase-homologous genes in deep subseafloor sedimentary metagenomes.</title>
        <authorList>
            <person name="Kawai M."/>
            <person name="Futagami T."/>
            <person name="Toyoda A."/>
            <person name="Takaki Y."/>
            <person name="Nishi S."/>
            <person name="Hori S."/>
            <person name="Arai W."/>
            <person name="Tsubouchi T."/>
            <person name="Morono Y."/>
            <person name="Uchiyama I."/>
            <person name="Ito T."/>
            <person name="Fujiyama A."/>
            <person name="Inagaki F."/>
            <person name="Takami H."/>
        </authorList>
    </citation>
    <scope>NUCLEOTIDE SEQUENCE</scope>
    <source>
        <strain evidence="3">Expedition CK06-06</strain>
    </source>
</reference>